<dbReference type="SUPFAM" id="SSF49879">
    <property type="entry name" value="SMAD/FHA domain"/>
    <property type="match status" value="1"/>
</dbReference>
<evidence type="ECO:0000256" key="1">
    <source>
        <dbReference type="ARBA" id="ARBA00022679"/>
    </source>
</evidence>
<keyword evidence="3 10" id="KW-0418">Kinase</keyword>
<dbReference type="EMBL" id="CP036265">
    <property type="protein sequence ID" value="QDT18127.1"/>
    <property type="molecule type" value="Genomic_DNA"/>
</dbReference>
<evidence type="ECO:0000256" key="2">
    <source>
        <dbReference type="ARBA" id="ARBA00022741"/>
    </source>
</evidence>
<feature type="domain" description="Protein kinase" evidence="9">
    <location>
        <begin position="88"/>
        <end position="362"/>
    </location>
</feature>
<feature type="compositionally biased region" description="Polar residues" evidence="6">
    <location>
        <begin position="468"/>
        <end position="478"/>
    </location>
</feature>
<keyword evidence="4 5" id="KW-0067">ATP-binding</keyword>
<protein>
    <submittedName>
        <fullName evidence="10">Serine/threonine-protein kinase PrkC</fullName>
        <ecNumber evidence="10">2.7.11.1</ecNumber>
    </submittedName>
</protein>
<dbReference type="EC" id="2.7.11.1" evidence="10"/>
<dbReference type="Pfam" id="PF00498">
    <property type="entry name" value="FHA"/>
    <property type="match status" value="1"/>
</dbReference>
<dbReference type="SMART" id="SM00240">
    <property type="entry name" value="FHA"/>
    <property type="match status" value="1"/>
</dbReference>
<dbReference type="KEGG" id="acaf:CA12_42670"/>
<dbReference type="RefSeq" id="WP_145361099.1">
    <property type="nucleotide sequence ID" value="NZ_CP036265.1"/>
</dbReference>
<dbReference type="InterPro" id="IPR017441">
    <property type="entry name" value="Protein_kinase_ATP_BS"/>
</dbReference>
<dbReference type="InterPro" id="IPR000719">
    <property type="entry name" value="Prot_kinase_dom"/>
</dbReference>
<dbReference type="InterPro" id="IPR011009">
    <property type="entry name" value="Kinase-like_dom_sf"/>
</dbReference>
<dbReference type="PANTHER" id="PTHR43289:SF34">
    <property type="entry name" value="SERINE_THREONINE-PROTEIN KINASE YBDM-RELATED"/>
    <property type="match status" value="1"/>
</dbReference>
<dbReference type="Gene3D" id="2.60.200.20">
    <property type="match status" value="1"/>
</dbReference>
<dbReference type="InterPro" id="IPR008984">
    <property type="entry name" value="SMAD_FHA_dom_sf"/>
</dbReference>
<feature type="region of interest" description="Disordered" evidence="6">
    <location>
        <begin position="468"/>
        <end position="521"/>
    </location>
</feature>
<organism evidence="10 11">
    <name type="scientific">Alienimonas californiensis</name>
    <dbReference type="NCBI Taxonomy" id="2527989"/>
    <lineage>
        <taxon>Bacteria</taxon>
        <taxon>Pseudomonadati</taxon>
        <taxon>Planctomycetota</taxon>
        <taxon>Planctomycetia</taxon>
        <taxon>Planctomycetales</taxon>
        <taxon>Planctomycetaceae</taxon>
        <taxon>Alienimonas</taxon>
    </lineage>
</organism>
<feature type="transmembrane region" description="Helical" evidence="7">
    <location>
        <begin position="632"/>
        <end position="654"/>
    </location>
</feature>
<keyword evidence="7" id="KW-1133">Transmembrane helix</keyword>
<dbReference type="PROSITE" id="PS00108">
    <property type="entry name" value="PROTEIN_KINASE_ST"/>
    <property type="match status" value="1"/>
</dbReference>
<feature type="region of interest" description="Disordered" evidence="6">
    <location>
        <begin position="386"/>
        <end position="449"/>
    </location>
</feature>
<evidence type="ECO:0000259" key="9">
    <source>
        <dbReference type="PROSITE" id="PS50011"/>
    </source>
</evidence>
<evidence type="ECO:0000256" key="7">
    <source>
        <dbReference type="SAM" id="Phobius"/>
    </source>
</evidence>
<dbReference type="Pfam" id="PF00069">
    <property type="entry name" value="Pkinase"/>
    <property type="match status" value="1"/>
</dbReference>
<reference evidence="10 11" key="1">
    <citation type="submission" date="2019-02" db="EMBL/GenBank/DDBJ databases">
        <title>Deep-cultivation of Planctomycetes and their phenomic and genomic characterization uncovers novel biology.</title>
        <authorList>
            <person name="Wiegand S."/>
            <person name="Jogler M."/>
            <person name="Boedeker C."/>
            <person name="Pinto D."/>
            <person name="Vollmers J."/>
            <person name="Rivas-Marin E."/>
            <person name="Kohn T."/>
            <person name="Peeters S.H."/>
            <person name="Heuer A."/>
            <person name="Rast P."/>
            <person name="Oberbeckmann S."/>
            <person name="Bunk B."/>
            <person name="Jeske O."/>
            <person name="Meyerdierks A."/>
            <person name="Storesund J.E."/>
            <person name="Kallscheuer N."/>
            <person name="Luecker S."/>
            <person name="Lage O.M."/>
            <person name="Pohl T."/>
            <person name="Merkel B.J."/>
            <person name="Hornburger P."/>
            <person name="Mueller R.-W."/>
            <person name="Bruemmer F."/>
            <person name="Labrenz M."/>
            <person name="Spormann A.M."/>
            <person name="Op den Camp H."/>
            <person name="Overmann J."/>
            <person name="Amann R."/>
            <person name="Jetten M.S.M."/>
            <person name="Mascher T."/>
            <person name="Medema M.H."/>
            <person name="Devos D.P."/>
            <person name="Kaster A.-K."/>
            <person name="Ovreas L."/>
            <person name="Rohde M."/>
            <person name="Galperin M.Y."/>
            <person name="Jogler C."/>
        </authorList>
    </citation>
    <scope>NUCLEOTIDE SEQUENCE [LARGE SCALE GENOMIC DNA]</scope>
    <source>
        <strain evidence="10 11">CA12</strain>
    </source>
</reference>
<evidence type="ECO:0000256" key="5">
    <source>
        <dbReference type="PROSITE-ProRule" id="PRU10141"/>
    </source>
</evidence>
<keyword evidence="1 10" id="KW-0808">Transferase</keyword>
<proteinExistence type="predicted"/>
<dbReference type="Proteomes" id="UP000318741">
    <property type="component" value="Chromosome"/>
</dbReference>
<feature type="binding site" evidence="5">
    <location>
        <position position="121"/>
    </location>
    <ligand>
        <name>ATP</name>
        <dbReference type="ChEBI" id="CHEBI:30616"/>
    </ligand>
</feature>
<keyword evidence="7" id="KW-0472">Membrane</keyword>
<dbReference type="InterPro" id="IPR000253">
    <property type="entry name" value="FHA_dom"/>
</dbReference>
<evidence type="ECO:0000256" key="4">
    <source>
        <dbReference type="ARBA" id="ARBA00022840"/>
    </source>
</evidence>
<dbReference type="CDD" id="cd14014">
    <property type="entry name" value="STKc_PknB_like"/>
    <property type="match status" value="1"/>
</dbReference>
<name>A0A517PFG9_9PLAN</name>
<keyword evidence="11" id="KW-1185">Reference proteome</keyword>
<dbReference type="Gene3D" id="3.30.200.20">
    <property type="entry name" value="Phosphorylase Kinase, domain 1"/>
    <property type="match status" value="1"/>
</dbReference>
<dbReference type="SMART" id="SM00220">
    <property type="entry name" value="S_TKc"/>
    <property type="match status" value="1"/>
</dbReference>
<gene>
    <name evidence="10" type="primary">prkC_7</name>
    <name evidence="10" type="ORF">CA12_42670</name>
</gene>
<accession>A0A517PFG9</accession>
<keyword evidence="2 5" id="KW-0547">Nucleotide-binding</keyword>
<dbReference type="OrthoDB" id="6111975at2"/>
<evidence type="ECO:0000313" key="10">
    <source>
        <dbReference type="EMBL" id="QDT18127.1"/>
    </source>
</evidence>
<dbReference type="PROSITE" id="PS50006">
    <property type="entry name" value="FHA_DOMAIN"/>
    <property type="match status" value="1"/>
</dbReference>
<dbReference type="Gene3D" id="1.10.510.10">
    <property type="entry name" value="Transferase(Phosphotransferase) domain 1"/>
    <property type="match status" value="1"/>
</dbReference>
<dbReference type="PROSITE" id="PS00107">
    <property type="entry name" value="PROTEIN_KINASE_ATP"/>
    <property type="match status" value="1"/>
</dbReference>
<evidence type="ECO:0000313" key="11">
    <source>
        <dbReference type="Proteomes" id="UP000318741"/>
    </source>
</evidence>
<sequence>MPRSRSTADVPAARKDSIARAGDAGGLLETLGKSDLLPEARVAELTQSLGGWSPEAAASELVREGLLTRYQADRLRAGRYRGFFLDRYRLLAVLGAGGMGNVYVARDEGDGPTAGRKVALKVLAEGLRDDAGMIARLRYEGVAAGRVDHPNVVRSLRFCKADNGPGDHLLVMEYVEAVSAEELLIRGGPVRSGAACDIARQAALGLAACHEAYLIHRDVKPANLLVAADGTVKVADFGLALLTDQAAAEFSLQMIFGHDCVGSADYMAPEQSRNSTEIDPRADLYSLGCTLYSLLTARVPYPARTGRDVLRAHRRHPVPDVRRKAPDTPAEVAALVARLMAKEPDERPADAAEVAAALEPYCRRKPVAFDFEAILNSRARAAAMKLERRRKEAAQKAARTKKPDVLPDSAPPQAPSESDRETGTTADLDTARPDAGRRDDSSSILTAAPLGTGRSAADLASQILGAEQGSQVRDSFSRLSHVGRRRESDAGAGSDVAPDSSVVDDWSPKAPPMAAEPTPSSLELPAISPPTRLTPAGLASWFLPQIPVRGGRLTLGRSADCDVRLTDPGAAPVHCEFRWNGRGWSVVDLGGGVAINDAPLHGGARGELGHGDVLTLGSRRYALRLGPVRKPLGPWLLAAATALAAAGTAAAVWVF</sequence>
<feature type="domain" description="FHA" evidence="8">
    <location>
        <begin position="553"/>
        <end position="614"/>
    </location>
</feature>
<dbReference type="PANTHER" id="PTHR43289">
    <property type="entry name" value="MITOGEN-ACTIVATED PROTEIN KINASE KINASE KINASE 20-RELATED"/>
    <property type="match status" value="1"/>
</dbReference>
<evidence type="ECO:0000256" key="6">
    <source>
        <dbReference type="SAM" id="MobiDB-lite"/>
    </source>
</evidence>
<feature type="compositionally biased region" description="Basic and acidic residues" evidence="6">
    <location>
        <begin position="429"/>
        <end position="441"/>
    </location>
</feature>
<dbReference type="CDD" id="cd00060">
    <property type="entry name" value="FHA"/>
    <property type="match status" value="1"/>
</dbReference>
<dbReference type="AlphaFoldDB" id="A0A517PFG9"/>
<evidence type="ECO:0000256" key="3">
    <source>
        <dbReference type="ARBA" id="ARBA00022777"/>
    </source>
</evidence>
<dbReference type="PROSITE" id="PS50011">
    <property type="entry name" value="PROTEIN_KINASE_DOM"/>
    <property type="match status" value="1"/>
</dbReference>
<evidence type="ECO:0000259" key="8">
    <source>
        <dbReference type="PROSITE" id="PS50006"/>
    </source>
</evidence>
<keyword evidence="7" id="KW-0812">Transmembrane</keyword>
<dbReference type="SUPFAM" id="SSF56112">
    <property type="entry name" value="Protein kinase-like (PK-like)"/>
    <property type="match status" value="1"/>
</dbReference>
<dbReference type="GO" id="GO:0005524">
    <property type="term" value="F:ATP binding"/>
    <property type="evidence" value="ECO:0007669"/>
    <property type="project" value="UniProtKB-UniRule"/>
</dbReference>
<dbReference type="GO" id="GO:0004674">
    <property type="term" value="F:protein serine/threonine kinase activity"/>
    <property type="evidence" value="ECO:0007669"/>
    <property type="project" value="UniProtKB-EC"/>
</dbReference>
<dbReference type="InterPro" id="IPR008271">
    <property type="entry name" value="Ser/Thr_kinase_AS"/>
</dbReference>
<feature type="compositionally biased region" description="Low complexity" evidence="6">
    <location>
        <begin position="494"/>
        <end position="505"/>
    </location>
</feature>